<dbReference type="PANTHER" id="PTHR24221:SF654">
    <property type="entry name" value="ATP-BINDING CASSETTE SUB-FAMILY B MEMBER 6"/>
    <property type="match status" value="1"/>
</dbReference>
<dbReference type="GO" id="GO:0005524">
    <property type="term" value="F:ATP binding"/>
    <property type="evidence" value="ECO:0007669"/>
    <property type="project" value="UniProtKB-KW"/>
</dbReference>
<evidence type="ECO:0000259" key="9">
    <source>
        <dbReference type="PROSITE" id="PS50893"/>
    </source>
</evidence>
<evidence type="ECO:0000256" key="7">
    <source>
        <dbReference type="ARBA" id="ARBA00024363"/>
    </source>
</evidence>
<keyword evidence="3" id="KW-0547">Nucleotide-binding</keyword>
<dbReference type="GO" id="GO:0016020">
    <property type="term" value="C:membrane"/>
    <property type="evidence" value="ECO:0007669"/>
    <property type="project" value="UniProtKB-SubCell"/>
</dbReference>
<dbReference type="InterPro" id="IPR017871">
    <property type="entry name" value="ABC_transporter-like_CS"/>
</dbReference>
<keyword evidence="6 8" id="KW-0472">Membrane</keyword>
<evidence type="ECO:0000313" key="10">
    <source>
        <dbReference type="EMBL" id="CAF4094417.1"/>
    </source>
</evidence>
<dbReference type="EMBL" id="CAJOBE010009849">
    <property type="protein sequence ID" value="CAF4094417.1"/>
    <property type="molecule type" value="Genomic_DNA"/>
</dbReference>
<dbReference type="AlphaFoldDB" id="A0A819ULR3"/>
<dbReference type="GO" id="GO:0042626">
    <property type="term" value="F:ATPase-coupled transmembrane transporter activity"/>
    <property type="evidence" value="ECO:0007669"/>
    <property type="project" value="TreeGrafter"/>
</dbReference>
<dbReference type="PANTHER" id="PTHR24221">
    <property type="entry name" value="ATP-BINDING CASSETTE SUB-FAMILY B"/>
    <property type="match status" value="1"/>
</dbReference>
<protein>
    <recommendedName>
        <fullName evidence="9">ABC transporter domain-containing protein</fullName>
    </recommendedName>
</protein>
<name>A0A819ULR3_9BILA</name>
<comment type="similarity">
    <text evidence="7">Belongs to the ABC transporter superfamily. ABCB family. Heavy Metal importer (TC 3.A.1.210) subfamily.</text>
</comment>
<evidence type="ECO:0000256" key="5">
    <source>
        <dbReference type="ARBA" id="ARBA00022989"/>
    </source>
</evidence>
<evidence type="ECO:0000256" key="8">
    <source>
        <dbReference type="SAM" id="Phobius"/>
    </source>
</evidence>
<keyword evidence="4" id="KW-0067">ATP-binding</keyword>
<dbReference type="Pfam" id="PF00005">
    <property type="entry name" value="ABC_tran"/>
    <property type="match status" value="1"/>
</dbReference>
<keyword evidence="5 8" id="KW-1133">Transmembrane helix</keyword>
<evidence type="ECO:0000256" key="4">
    <source>
        <dbReference type="ARBA" id="ARBA00022840"/>
    </source>
</evidence>
<feature type="transmembrane region" description="Helical" evidence="8">
    <location>
        <begin position="150"/>
        <end position="173"/>
    </location>
</feature>
<comment type="subcellular location">
    <subcellularLocation>
        <location evidence="1">Membrane</location>
        <topology evidence="1">Multi-pass membrane protein</topology>
    </subcellularLocation>
</comment>
<dbReference type="InterPro" id="IPR003593">
    <property type="entry name" value="AAA+_ATPase"/>
</dbReference>
<dbReference type="GO" id="GO:0016887">
    <property type="term" value="F:ATP hydrolysis activity"/>
    <property type="evidence" value="ECO:0007669"/>
    <property type="project" value="InterPro"/>
</dbReference>
<feature type="transmembrane region" description="Helical" evidence="8">
    <location>
        <begin position="62"/>
        <end position="81"/>
    </location>
</feature>
<dbReference type="InterPro" id="IPR003439">
    <property type="entry name" value="ABC_transporter-like_ATP-bd"/>
</dbReference>
<dbReference type="Proteomes" id="UP000663874">
    <property type="component" value="Unassembled WGS sequence"/>
</dbReference>
<comment type="caution">
    <text evidence="10">The sequence shown here is derived from an EMBL/GenBank/DDBJ whole genome shotgun (WGS) entry which is preliminary data.</text>
</comment>
<dbReference type="InterPro" id="IPR027417">
    <property type="entry name" value="P-loop_NTPase"/>
</dbReference>
<dbReference type="SMART" id="SM00382">
    <property type="entry name" value="AAA"/>
    <property type="match status" value="1"/>
</dbReference>
<dbReference type="InterPro" id="IPR039421">
    <property type="entry name" value="Type_1_exporter"/>
</dbReference>
<evidence type="ECO:0000256" key="6">
    <source>
        <dbReference type="ARBA" id="ARBA00023136"/>
    </source>
</evidence>
<sequence length="605" mass="72210">MRFIYWRSSSEWSLFNIMFDIIIKLKTLDFIKWFLLTTMSMTLTTYLNVCFFTTITNNVEQGLKYLLLLIIFETITSYCSMKQRLAKRIFVLDFLEEFRSKLYQRILSSDWMKIKLSDQENIRQKLERACSSVQFLFEDILDQLKEMNRFLLTMMTVFYICPMACLLIGMIYFSSYYLYLNKQSENLLHIKTKLIEKRNKLYSKYFRVNENMFEYVIHHDKNKIIQITNQLKNDMERQMFTYNHLYDYLSLKEDIIGKLSTFLILTIFYALYRTNIYLIPLYNSLSKLTNIVQKLIMAYIRWIKFKKDFDLIKPILEEYQERINVEQIDLIYQFQIENLSFEYKDKRGDFHLHHNHCLTFKKGQTILIKGKSGAGKSTFYDILNGSISINNYSGQIHIDNEEKSSQTLHSIEKCRTMVLQDAKMDYRSTIYSMITDIDEDDINQEKNPEIDSLIWKIIHLVQIEDFIKNDLKGDLYQPMENKLSGGQKTRLLLARALYRAYHRNSSILILDEPDKVTSNRRKSTTLPVFLQGDENINNRRLSIYLNGQRRLSTLSQIFLPHRERYHAQEHLPPTSPESHQSFVLMTVEDDRNGEGERRLSIICRL</sequence>
<dbReference type="SUPFAM" id="SSF52540">
    <property type="entry name" value="P-loop containing nucleoside triphosphate hydrolases"/>
    <property type="match status" value="1"/>
</dbReference>
<evidence type="ECO:0000256" key="2">
    <source>
        <dbReference type="ARBA" id="ARBA00022692"/>
    </source>
</evidence>
<dbReference type="InterPro" id="IPR036640">
    <property type="entry name" value="ABC1_TM_sf"/>
</dbReference>
<reference evidence="10" key="1">
    <citation type="submission" date="2021-02" db="EMBL/GenBank/DDBJ databases">
        <authorList>
            <person name="Nowell W R."/>
        </authorList>
    </citation>
    <scope>NUCLEOTIDE SEQUENCE</scope>
</reference>
<gene>
    <name evidence="10" type="ORF">FNK824_LOCUS31071</name>
</gene>
<organism evidence="10 11">
    <name type="scientific">Rotaria sordida</name>
    <dbReference type="NCBI Taxonomy" id="392033"/>
    <lineage>
        <taxon>Eukaryota</taxon>
        <taxon>Metazoa</taxon>
        <taxon>Spiralia</taxon>
        <taxon>Gnathifera</taxon>
        <taxon>Rotifera</taxon>
        <taxon>Eurotatoria</taxon>
        <taxon>Bdelloidea</taxon>
        <taxon>Philodinida</taxon>
        <taxon>Philodinidae</taxon>
        <taxon>Rotaria</taxon>
    </lineage>
</organism>
<dbReference type="Gene3D" id="3.40.50.300">
    <property type="entry name" value="P-loop containing nucleotide triphosphate hydrolases"/>
    <property type="match status" value="1"/>
</dbReference>
<feature type="transmembrane region" description="Helical" evidence="8">
    <location>
        <begin position="33"/>
        <end position="56"/>
    </location>
</feature>
<accession>A0A819ULR3</accession>
<proteinExistence type="inferred from homology"/>
<evidence type="ECO:0000256" key="1">
    <source>
        <dbReference type="ARBA" id="ARBA00004141"/>
    </source>
</evidence>
<dbReference type="PROSITE" id="PS00211">
    <property type="entry name" value="ABC_TRANSPORTER_1"/>
    <property type="match status" value="1"/>
</dbReference>
<feature type="domain" description="ABC transporter" evidence="9">
    <location>
        <begin position="334"/>
        <end position="587"/>
    </location>
</feature>
<dbReference type="PROSITE" id="PS50893">
    <property type="entry name" value="ABC_TRANSPORTER_2"/>
    <property type="match status" value="1"/>
</dbReference>
<keyword evidence="2 8" id="KW-0812">Transmembrane</keyword>
<evidence type="ECO:0000256" key="3">
    <source>
        <dbReference type="ARBA" id="ARBA00022741"/>
    </source>
</evidence>
<evidence type="ECO:0000313" key="11">
    <source>
        <dbReference type="Proteomes" id="UP000663874"/>
    </source>
</evidence>
<dbReference type="SUPFAM" id="SSF90123">
    <property type="entry name" value="ABC transporter transmembrane region"/>
    <property type="match status" value="1"/>
</dbReference>